<dbReference type="InterPro" id="IPR013762">
    <property type="entry name" value="Integrase-like_cat_sf"/>
</dbReference>
<gene>
    <name evidence="3" type="ORF">B5E75_13190</name>
</gene>
<evidence type="ECO:0000259" key="2">
    <source>
        <dbReference type="PROSITE" id="PS51898"/>
    </source>
</evidence>
<dbReference type="Gene3D" id="1.10.443.10">
    <property type="entry name" value="Intergrase catalytic core"/>
    <property type="match status" value="1"/>
</dbReference>
<name>A0A1Y4SNS6_9FIRM</name>
<evidence type="ECO:0000313" key="3">
    <source>
        <dbReference type="EMBL" id="OUQ31579.1"/>
    </source>
</evidence>
<dbReference type="InterPro" id="IPR011010">
    <property type="entry name" value="DNA_brk_join_enz"/>
</dbReference>
<dbReference type="RefSeq" id="WP_087360115.1">
    <property type="nucleotide sequence ID" value="NZ_NFLJ01000053.1"/>
</dbReference>
<protein>
    <recommendedName>
        <fullName evidence="2">Tyr recombinase domain-containing protein</fullName>
    </recommendedName>
</protein>
<dbReference type="GO" id="GO:0006310">
    <property type="term" value="P:DNA recombination"/>
    <property type="evidence" value="ECO:0007669"/>
    <property type="project" value="UniProtKB-KW"/>
</dbReference>
<dbReference type="Pfam" id="PF00589">
    <property type="entry name" value="Phage_integrase"/>
    <property type="match status" value="1"/>
</dbReference>
<dbReference type="AlphaFoldDB" id="A0A1Y4SNS6"/>
<proteinExistence type="predicted"/>
<sequence length="521" mass="61623">MNELENIMKTCFELNQKSNNLCETTILRHHWYLKSFLKFGSCNGFTRPCQKLYNDFILAGSNGYDAILNRKWVVKLVDEVASTNALDQDGYLLNLPNLYTYEEVTAYFKNFTFPLDDSADNLYLISYTLYNIKNEDTTQSTYGQYKKAYLYIYSWLISHKNFTYDEEVLNSFLKDNQLKFDTGLLKKWVYKIRKRALNILIEVANSGTYHWHIFKSSKIILDEDLQIIIQDYMLSMNNNNMALDTVNLYYYVFKKMMIYLNVKKSDDLLLIIENDIEMLCEKVIKEFTQSSLKTIYPIVKKILLYLYNQGYMIKNFSAMIQKPLYLKSFNPSIISKDDELKLIAYLDKISYRDQAIMLLAIRYGLRDSDICNLKFDEIDWYRDQIKITQTKTNVYLTLPLLDDVGNAIFNYLENERPECNTPYIFIRKQKPYHKIKSAYNLCSRIFEKLNITPLNGKGKGTHVFRYSLVKRLLDMEVPYQIITDSLGHVNKDSDKYYYSLDSEKLRSCCLDARWIGIKSWM</sequence>
<dbReference type="Proteomes" id="UP000195305">
    <property type="component" value="Unassembled WGS sequence"/>
</dbReference>
<dbReference type="GO" id="GO:0015074">
    <property type="term" value="P:DNA integration"/>
    <property type="evidence" value="ECO:0007669"/>
    <property type="project" value="InterPro"/>
</dbReference>
<organism evidence="3 4">
    <name type="scientific">Massilimicrobiota timonensis</name>
    <dbReference type="NCBI Taxonomy" id="1776392"/>
    <lineage>
        <taxon>Bacteria</taxon>
        <taxon>Bacillati</taxon>
        <taxon>Bacillota</taxon>
        <taxon>Erysipelotrichia</taxon>
        <taxon>Erysipelotrichales</taxon>
        <taxon>Erysipelotrichaceae</taxon>
        <taxon>Massilimicrobiota</taxon>
    </lineage>
</organism>
<evidence type="ECO:0000256" key="1">
    <source>
        <dbReference type="ARBA" id="ARBA00023172"/>
    </source>
</evidence>
<keyword evidence="4" id="KW-1185">Reference proteome</keyword>
<dbReference type="InterPro" id="IPR002104">
    <property type="entry name" value="Integrase_catalytic"/>
</dbReference>
<evidence type="ECO:0000313" key="4">
    <source>
        <dbReference type="Proteomes" id="UP000195305"/>
    </source>
</evidence>
<feature type="domain" description="Tyr recombinase" evidence="2">
    <location>
        <begin position="329"/>
        <end position="510"/>
    </location>
</feature>
<dbReference type="GO" id="GO:0003677">
    <property type="term" value="F:DNA binding"/>
    <property type="evidence" value="ECO:0007669"/>
    <property type="project" value="InterPro"/>
</dbReference>
<dbReference type="OrthoDB" id="9785687at2"/>
<dbReference type="EMBL" id="NFLJ01000053">
    <property type="protein sequence ID" value="OUQ31579.1"/>
    <property type="molecule type" value="Genomic_DNA"/>
</dbReference>
<reference evidence="3 4" key="1">
    <citation type="journal article" date="2018" name="BMC Genomics">
        <title>Whole genome sequencing and function prediction of 133 gut anaerobes isolated from chicken caecum in pure cultures.</title>
        <authorList>
            <person name="Medvecky M."/>
            <person name="Cejkova D."/>
            <person name="Polansky O."/>
            <person name="Karasova D."/>
            <person name="Kubasova T."/>
            <person name="Cizek A."/>
            <person name="Rychlik I."/>
        </authorList>
    </citation>
    <scope>NUCLEOTIDE SEQUENCE [LARGE SCALE GENOMIC DNA]</scope>
    <source>
        <strain evidence="3 4">An13</strain>
    </source>
</reference>
<keyword evidence="1" id="KW-0233">DNA recombination</keyword>
<accession>A0A1Y4SNS6</accession>
<comment type="caution">
    <text evidence="3">The sequence shown here is derived from an EMBL/GenBank/DDBJ whole genome shotgun (WGS) entry which is preliminary data.</text>
</comment>
<dbReference type="SUPFAM" id="SSF56349">
    <property type="entry name" value="DNA breaking-rejoining enzymes"/>
    <property type="match status" value="1"/>
</dbReference>
<dbReference type="PROSITE" id="PS51898">
    <property type="entry name" value="TYR_RECOMBINASE"/>
    <property type="match status" value="1"/>
</dbReference>